<feature type="region of interest" description="Disordered" evidence="1">
    <location>
        <begin position="131"/>
        <end position="154"/>
    </location>
</feature>
<name>A0A382G460_9ZZZZ</name>
<evidence type="ECO:0000313" key="2">
    <source>
        <dbReference type="EMBL" id="SVB69337.1"/>
    </source>
</evidence>
<organism evidence="2">
    <name type="scientific">marine metagenome</name>
    <dbReference type="NCBI Taxonomy" id="408172"/>
    <lineage>
        <taxon>unclassified sequences</taxon>
        <taxon>metagenomes</taxon>
        <taxon>ecological metagenomes</taxon>
    </lineage>
</organism>
<reference evidence="2" key="1">
    <citation type="submission" date="2018-05" db="EMBL/GenBank/DDBJ databases">
        <authorList>
            <person name="Lanie J.A."/>
            <person name="Ng W.-L."/>
            <person name="Kazmierczak K.M."/>
            <person name="Andrzejewski T.M."/>
            <person name="Davidsen T.M."/>
            <person name="Wayne K.J."/>
            <person name="Tettelin H."/>
            <person name="Glass J.I."/>
            <person name="Rusch D."/>
            <person name="Podicherti R."/>
            <person name="Tsui H.-C.T."/>
            <person name="Winkler M.E."/>
        </authorList>
    </citation>
    <scope>NUCLEOTIDE SEQUENCE</scope>
</reference>
<dbReference type="EMBL" id="UINC01053155">
    <property type="protein sequence ID" value="SVB69337.1"/>
    <property type="molecule type" value="Genomic_DNA"/>
</dbReference>
<dbReference type="AlphaFoldDB" id="A0A382G460"/>
<accession>A0A382G460</accession>
<proteinExistence type="predicted"/>
<evidence type="ECO:0000256" key="1">
    <source>
        <dbReference type="SAM" id="MobiDB-lite"/>
    </source>
</evidence>
<feature type="compositionally biased region" description="Acidic residues" evidence="1">
    <location>
        <begin position="131"/>
        <end position="141"/>
    </location>
</feature>
<gene>
    <name evidence="2" type="ORF">METZ01_LOCUS222191</name>
</gene>
<sequence>VGMTRDTKQGVEVTLPMICQLRMLPMKRNTLATFYPYAPMTSDTSVIIPFDHLVHRNKMNKQYVPFYDEASSQWFKMIEEGNIPLTNKDPIMSKEYMDQAIKSLIEQTGGPISKREMRDLERFEEFMEENEEEEFDEEYAEFEFAQRPPKEKLH</sequence>
<feature type="non-terminal residue" evidence="2">
    <location>
        <position position="1"/>
    </location>
</feature>
<protein>
    <submittedName>
        <fullName evidence="2">Uncharacterized protein</fullName>
    </submittedName>
</protein>